<dbReference type="OrthoDB" id="6080988at2759"/>
<gene>
    <name evidence="13" type="ORF">EGW08_016087</name>
</gene>
<comment type="catalytic activity">
    <reaction evidence="6">
        <text>3-phenylpyruvate = enol-phenylpyruvate</text>
        <dbReference type="Rhea" id="RHEA:17097"/>
        <dbReference type="ChEBI" id="CHEBI:16815"/>
        <dbReference type="ChEBI" id="CHEBI:18005"/>
        <dbReference type="EC" id="5.3.2.1"/>
    </reaction>
</comment>
<protein>
    <recommendedName>
        <fullName evidence="12">L-dopachrome isomerase</fullName>
        <ecNumber evidence="9">5.3.2.1</ecNumber>
        <ecNumber evidence="8">5.3.3.12</ecNumber>
    </recommendedName>
    <alternativeName>
        <fullName evidence="10">L-dopachrome tautomerase</fullName>
    </alternativeName>
    <alternativeName>
        <fullName evidence="11">Phenylpyruvate tautomerase</fullName>
    </alternativeName>
</protein>
<dbReference type="Gene3D" id="3.30.429.10">
    <property type="entry name" value="Macrophage Migration Inhibitory Factor"/>
    <property type="match status" value="1"/>
</dbReference>
<evidence type="ECO:0000256" key="2">
    <source>
        <dbReference type="ARBA" id="ARBA00005851"/>
    </source>
</evidence>
<dbReference type="EMBL" id="RQTK01000684">
    <property type="protein sequence ID" value="RUS76144.1"/>
    <property type="molecule type" value="Genomic_DNA"/>
</dbReference>
<dbReference type="GO" id="GO:0005125">
    <property type="term" value="F:cytokine activity"/>
    <property type="evidence" value="ECO:0007669"/>
    <property type="project" value="UniProtKB-KW"/>
</dbReference>
<dbReference type="AlphaFoldDB" id="A0A433T3M4"/>
<dbReference type="InterPro" id="IPR014347">
    <property type="entry name" value="Tautomerase/MIF_sf"/>
</dbReference>
<dbReference type="Proteomes" id="UP000271974">
    <property type="component" value="Unassembled WGS sequence"/>
</dbReference>
<name>A0A433T3M4_ELYCH</name>
<evidence type="ECO:0000256" key="3">
    <source>
        <dbReference type="ARBA" id="ARBA00022514"/>
    </source>
</evidence>
<reference evidence="13 14" key="1">
    <citation type="submission" date="2019-01" db="EMBL/GenBank/DDBJ databases">
        <title>A draft genome assembly of the solar-powered sea slug Elysia chlorotica.</title>
        <authorList>
            <person name="Cai H."/>
            <person name="Li Q."/>
            <person name="Fang X."/>
            <person name="Li J."/>
            <person name="Curtis N.E."/>
            <person name="Altenburger A."/>
            <person name="Shibata T."/>
            <person name="Feng M."/>
            <person name="Maeda T."/>
            <person name="Schwartz J.A."/>
            <person name="Shigenobu S."/>
            <person name="Lundholm N."/>
            <person name="Nishiyama T."/>
            <person name="Yang H."/>
            <person name="Hasebe M."/>
            <person name="Li S."/>
            <person name="Pierce S.K."/>
            <person name="Wang J."/>
        </authorList>
    </citation>
    <scope>NUCLEOTIDE SEQUENCE [LARGE SCALE GENOMIC DNA]</scope>
    <source>
        <strain evidence="13">EC2010</strain>
        <tissue evidence="13">Whole organism of an adult</tissue>
    </source>
</reference>
<proteinExistence type="inferred from homology"/>
<evidence type="ECO:0000256" key="6">
    <source>
        <dbReference type="ARBA" id="ARBA00036735"/>
    </source>
</evidence>
<keyword evidence="4" id="KW-0964">Secreted</keyword>
<dbReference type="GO" id="GO:0004167">
    <property type="term" value="F:dopachrome isomerase activity"/>
    <property type="evidence" value="ECO:0007669"/>
    <property type="project" value="UniProtKB-EC"/>
</dbReference>
<evidence type="ECO:0000256" key="1">
    <source>
        <dbReference type="ARBA" id="ARBA00004613"/>
    </source>
</evidence>
<dbReference type="GO" id="GO:0005615">
    <property type="term" value="C:extracellular space"/>
    <property type="evidence" value="ECO:0007669"/>
    <property type="project" value="UniProtKB-KW"/>
</dbReference>
<accession>A0A433T3M4</accession>
<evidence type="ECO:0000256" key="11">
    <source>
        <dbReference type="ARBA" id="ARBA00041912"/>
    </source>
</evidence>
<dbReference type="SUPFAM" id="SSF55331">
    <property type="entry name" value="Tautomerase/MIF"/>
    <property type="match status" value="1"/>
</dbReference>
<comment type="catalytic activity">
    <reaction evidence="7">
        <text>L-dopachrome = 5,6-dihydroxyindole-2-carboxylate</text>
        <dbReference type="Rhea" id="RHEA:13041"/>
        <dbReference type="ChEBI" id="CHEBI:16875"/>
        <dbReference type="ChEBI" id="CHEBI:57509"/>
        <dbReference type="EC" id="5.3.3.12"/>
    </reaction>
</comment>
<evidence type="ECO:0000256" key="5">
    <source>
        <dbReference type="ARBA" id="ARBA00023235"/>
    </source>
</evidence>
<organism evidence="13 14">
    <name type="scientific">Elysia chlorotica</name>
    <name type="common">Eastern emerald elysia</name>
    <name type="synonym">Sea slug</name>
    <dbReference type="NCBI Taxonomy" id="188477"/>
    <lineage>
        <taxon>Eukaryota</taxon>
        <taxon>Metazoa</taxon>
        <taxon>Spiralia</taxon>
        <taxon>Lophotrochozoa</taxon>
        <taxon>Mollusca</taxon>
        <taxon>Gastropoda</taxon>
        <taxon>Heterobranchia</taxon>
        <taxon>Euthyneura</taxon>
        <taxon>Panpulmonata</taxon>
        <taxon>Sacoglossa</taxon>
        <taxon>Placobranchoidea</taxon>
        <taxon>Plakobranchidae</taxon>
        <taxon>Elysia</taxon>
    </lineage>
</organism>
<dbReference type="EC" id="5.3.3.12" evidence="8"/>
<comment type="similarity">
    <text evidence="2">Belongs to the MIF family.</text>
</comment>
<keyword evidence="14" id="KW-1185">Reference proteome</keyword>
<sequence length="113" mass="12500">MSKISVAGFVSTNVDKLSIGSGFLSSCSIMLAKLFHTAVELVTLELQTNVQMVRGGSSLPMMNVRLFHNSDRVDSDTKHDLARAVASWMAREIRVPEDRVLVLFIDTRLCNTT</sequence>
<dbReference type="InterPro" id="IPR001398">
    <property type="entry name" value="Macrophage_inhib_fac"/>
</dbReference>
<dbReference type="PANTHER" id="PTHR11954">
    <property type="entry name" value="D-DOPACHROME DECARBOXYLASE"/>
    <property type="match status" value="1"/>
</dbReference>
<comment type="subcellular location">
    <subcellularLocation>
        <location evidence="1">Secreted</location>
    </subcellularLocation>
</comment>
<evidence type="ECO:0000256" key="9">
    <source>
        <dbReference type="ARBA" id="ARBA00039086"/>
    </source>
</evidence>
<evidence type="ECO:0000256" key="4">
    <source>
        <dbReference type="ARBA" id="ARBA00022525"/>
    </source>
</evidence>
<evidence type="ECO:0000256" key="7">
    <source>
        <dbReference type="ARBA" id="ARBA00036823"/>
    </source>
</evidence>
<evidence type="ECO:0000313" key="14">
    <source>
        <dbReference type="Proteomes" id="UP000271974"/>
    </source>
</evidence>
<dbReference type="Pfam" id="PF01187">
    <property type="entry name" value="MIF"/>
    <property type="match status" value="1"/>
</dbReference>
<keyword evidence="3" id="KW-0202">Cytokine</keyword>
<evidence type="ECO:0000313" key="13">
    <source>
        <dbReference type="EMBL" id="RUS76144.1"/>
    </source>
</evidence>
<comment type="caution">
    <text evidence="13">The sequence shown here is derived from an EMBL/GenBank/DDBJ whole genome shotgun (WGS) entry which is preliminary data.</text>
</comment>
<evidence type="ECO:0000256" key="12">
    <source>
        <dbReference type="ARBA" id="ARBA00042730"/>
    </source>
</evidence>
<evidence type="ECO:0000256" key="8">
    <source>
        <dbReference type="ARBA" id="ARBA00038932"/>
    </source>
</evidence>
<keyword evidence="5" id="KW-0413">Isomerase</keyword>
<dbReference type="PANTHER" id="PTHR11954:SF6">
    <property type="entry name" value="MACROPHAGE MIGRATION INHIBITORY FACTOR"/>
    <property type="match status" value="1"/>
</dbReference>
<evidence type="ECO:0000256" key="10">
    <source>
        <dbReference type="ARBA" id="ARBA00041631"/>
    </source>
</evidence>
<dbReference type="PROSITE" id="PS51257">
    <property type="entry name" value="PROKAR_LIPOPROTEIN"/>
    <property type="match status" value="1"/>
</dbReference>
<dbReference type="EC" id="5.3.2.1" evidence="9"/>
<dbReference type="GO" id="GO:0050178">
    <property type="term" value="F:phenylpyruvate tautomerase activity"/>
    <property type="evidence" value="ECO:0007669"/>
    <property type="project" value="UniProtKB-EC"/>
</dbReference>